<organism evidence="1 2">
    <name type="scientific">Vibrio atlanticus</name>
    <dbReference type="NCBI Taxonomy" id="693153"/>
    <lineage>
        <taxon>Bacteria</taxon>
        <taxon>Pseudomonadati</taxon>
        <taxon>Pseudomonadota</taxon>
        <taxon>Gammaproteobacteria</taxon>
        <taxon>Vibrionales</taxon>
        <taxon>Vibrionaceae</taxon>
        <taxon>Vibrio</taxon>
    </lineage>
</organism>
<sequence length="73" mass="8573">IETILKIPGHIHLKEVLVWFQDEARFGQRNTTTKIWAEKELDLEPFNSNNLSTLICLEPFVSIQAKLKLLFHR</sequence>
<comment type="caution">
    <text evidence="1">The sequence shown here is derived from an EMBL/GenBank/DDBJ whole genome shotgun (WGS) entry which is preliminary data.</text>
</comment>
<dbReference type="Proteomes" id="UP001569175">
    <property type="component" value="Unassembled WGS sequence"/>
</dbReference>
<feature type="non-terminal residue" evidence="1">
    <location>
        <position position="1"/>
    </location>
</feature>
<dbReference type="EMBL" id="JBGOOL010000016">
    <property type="protein sequence ID" value="MEZ8052979.1"/>
    <property type="molecule type" value="Genomic_DNA"/>
</dbReference>
<accession>A0ABV4KKK8</accession>
<evidence type="ECO:0000313" key="2">
    <source>
        <dbReference type="Proteomes" id="UP001569175"/>
    </source>
</evidence>
<gene>
    <name evidence="1" type="ORF">ACED57_07430</name>
</gene>
<keyword evidence="2" id="KW-1185">Reference proteome</keyword>
<reference evidence="1 2" key="1">
    <citation type="submission" date="2024-06" db="EMBL/GenBank/DDBJ databases">
        <authorList>
            <person name="Steensen K."/>
            <person name="Seneca J."/>
            <person name="Bartlau N."/>
            <person name="Yu A.X."/>
            <person name="Polz M.F."/>
        </authorList>
    </citation>
    <scope>NUCLEOTIDE SEQUENCE [LARGE SCALE GENOMIC DNA]</scope>
    <source>
        <strain evidence="1 2">1F9</strain>
    </source>
</reference>
<evidence type="ECO:0000313" key="1">
    <source>
        <dbReference type="EMBL" id="MEZ8052979.1"/>
    </source>
</evidence>
<proteinExistence type="predicted"/>
<protein>
    <submittedName>
        <fullName evidence="1">Uncharacterized protein</fullName>
    </submittedName>
</protein>
<name>A0ABV4KKK8_9VIBR</name>